<sequence length="187" mass="20451">MEITIGGREFPISCGPGDEARVRALAEAIDGHYQPRSPRFSQNLLFACLLAADEVFDKAGVSPGEDPELAQLRERLDEVERERDLLETALSSATDARGRLERDLRAAREEAESRSNAEASAQAERIATLEKRCTDLQHRLEDAQMQELPLTGGSFRSAGEELLPALERFAGLLESCADKLEGGPTNA</sequence>
<dbReference type="InterPro" id="IPR036192">
    <property type="entry name" value="Cell_div_ZapA-like_sf"/>
</dbReference>
<dbReference type="SUPFAM" id="SSF102829">
    <property type="entry name" value="Cell division protein ZapA-like"/>
    <property type="match status" value="1"/>
</dbReference>
<proteinExistence type="predicted"/>
<dbReference type="Proteomes" id="UP000759298">
    <property type="component" value="Unassembled WGS sequence"/>
</dbReference>
<evidence type="ECO:0000313" key="3">
    <source>
        <dbReference type="Proteomes" id="UP000759298"/>
    </source>
</evidence>
<reference evidence="2 3" key="1">
    <citation type="submission" date="2021-07" db="EMBL/GenBank/DDBJ databases">
        <title>Alteriqipengyuania abyssalis NZ-12B nov, sp.nov isolated from deep sea sponge in pacific ocean.</title>
        <authorList>
            <person name="Tareen S."/>
            <person name="Wink J."/>
        </authorList>
    </citation>
    <scope>NUCLEOTIDE SEQUENCE [LARGE SCALE GENOMIC DNA]</scope>
    <source>
        <strain evidence="2 3">NZ-12B</strain>
    </source>
</reference>
<keyword evidence="2" id="KW-0131">Cell cycle</keyword>
<dbReference type="Pfam" id="PF05164">
    <property type="entry name" value="ZapA"/>
    <property type="match status" value="1"/>
</dbReference>
<keyword evidence="3" id="KW-1185">Reference proteome</keyword>
<accession>A0ABS7PA31</accession>
<evidence type="ECO:0000256" key="1">
    <source>
        <dbReference type="SAM" id="Coils"/>
    </source>
</evidence>
<organism evidence="2 3">
    <name type="scientific">Alteriqipengyuania abyssalis</name>
    <dbReference type="NCBI Taxonomy" id="2860200"/>
    <lineage>
        <taxon>Bacteria</taxon>
        <taxon>Pseudomonadati</taxon>
        <taxon>Pseudomonadota</taxon>
        <taxon>Alphaproteobacteria</taxon>
        <taxon>Sphingomonadales</taxon>
        <taxon>Erythrobacteraceae</taxon>
        <taxon>Alteriqipengyuania</taxon>
    </lineage>
</organism>
<dbReference type="EMBL" id="JAHWXP010000001">
    <property type="protein sequence ID" value="MBY8335927.1"/>
    <property type="molecule type" value="Genomic_DNA"/>
</dbReference>
<dbReference type="GO" id="GO:0051301">
    <property type="term" value="P:cell division"/>
    <property type="evidence" value="ECO:0007669"/>
    <property type="project" value="UniProtKB-KW"/>
</dbReference>
<feature type="coiled-coil region" evidence="1">
    <location>
        <begin position="69"/>
        <end position="146"/>
    </location>
</feature>
<protein>
    <submittedName>
        <fullName evidence="2">Cell division protein ZapA</fullName>
    </submittedName>
</protein>
<dbReference type="InterPro" id="IPR007838">
    <property type="entry name" value="Cell_div_ZapA-like"/>
</dbReference>
<gene>
    <name evidence="2" type="primary">zapA</name>
    <name evidence="2" type="ORF">KYN89_02600</name>
</gene>
<comment type="caution">
    <text evidence="2">The sequence shown here is derived from an EMBL/GenBank/DDBJ whole genome shotgun (WGS) entry which is preliminary data.</text>
</comment>
<keyword evidence="1" id="KW-0175">Coiled coil</keyword>
<name>A0ABS7PA31_9SPHN</name>
<evidence type="ECO:0000313" key="2">
    <source>
        <dbReference type="EMBL" id="MBY8335927.1"/>
    </source>
</evidence>
<keyword evidence="2" id="KW-0132">Cell division</keyword>